<feature type="signal peptide" evidence="4">
    <location>
        <begin position="1"/>
        <end position="16"/>
    </location>
</feature>
<accession>A0A8S4FPX1</accession>
<keyword evidence="6" id="KW-1185">Reference proteome</keyword>
<gene>
    <name evidence="5" type="ORF">PLXY2_LOCUS9373</name>
</gene>
<evidence type="ECO:0000256" key="4">
    <source>
        <dbReference type="SAM" id="SignalP"/>
    </source>
</evidence>
<feature type="region of interest" description="Disordered" evidence="3">
    <location>
        <begin position="108"/>
        <end position="162"/>
    </location>
</feature>
<feature type="region of interest" description="Disordered" evidence="3">
    <location>
        <begin position="219"/>
        <end position="263"/>
    </location>
</feature>
<feature type="region of interest" description="Disordered" evidence="3">
    <location>
        <begin position="20"/>
        <end position="49"/>
    </location>
</feature>
<dbReference type="Proteomes" id="UP000653454">
    <property type="component" value="Unassembled WGS sequence"/>
</dbReference>
<protein>
    <submittedName>
        <fullName evidence="5">(diamondback moth) hypothetical protein</fullName>
    </submittedName>
</protein>
<feature type="chain" id="PRO_5035750393" evidence="4">
    <location>
        <begin position="17"/>
        <end position="699"/>
    </location>
</feature>
<evidence type="ECO:0000313" key="6">
    <source>
        <dbReference type="Proteomes" id="UP000653454"/>
    </source>
</evidence>
<dbReference type="AlphaFoldDB" id="A0A8S4FPX1"/>
<sequence length="699" mass="79753">MQLPLLLACLLVSARASNSTKDASEELEVNDQNKSNSTKEILKASESGDPAKAEIVKQIRRLNEDGSYTIGYEADDGTFKIESRDVLGNVKGTFGYVDRDGEIKRVTYSSSSEGTPVPVTSTSTTPLPPPMIIRMNKTVSSSTTRRPLGTVVYPTRGSGTTRGTVIQSIAPRRRNITRTTTTETTTERERPEATTSNILNLYKAKMDDIVMKRKNDKHDDDLITKQSSVDRSAKTPHTVKPVYEHSTEKEPESKPNTFRRELPGQSNHHMLHLQQSAGDDSTDVYGGHLSMGTVRPLFTTTTPRPRLVPFNSILAARQRLQQQYPDIQQEEQETTIEASTGRVFDHENVVTSNPVPVVYNPPNNQQDDRIYQQPIYRRPTAIHFRTNEYLRDNPGSAIPIGNQRPFLHYENQPQVLEPQYVRQTSPQPQAKENVPEAATVSPYDGRQQVTRIIPIAVDERGVPLSGYQGRFVNPYRPATQQPAPPVLFQPRYVEPAYDDMNSISTPVSTRDLKRLLQILIIRQNRLQALMDQIVTPPGPPYHPLPMIRQQQYEYQPRPSQQQARYQPAQYQDDPRYDYRYEQQQERQQQQDYYNNQVYDPQYESQRFVPRRRLYTRPVYDNSGASSNQIEDTPEYLPPDVREALLLKMLMLAISPDFMPSPPPPTEMTTAAPRKQVRNIQILGEEGSMMHDMKRPVHRN</sequence>
<name>A0A8S4FPX1_PLUXY</name>
<evidence type="ECO:0000256" key="3">
    <source>
        <dbReference type="SAM" id="MobiDB-lite"/>
    </source>
</evidence>
<dbReference type="EMBL" id="CAJHNJ030000037">
    <property type="protein sequence ID" value="CAG9129044.1"/>
    <property type="molecule type" value="Genomic_DNA"/>
</dbReference>
<dbReference type="GO" id="GO:0008010">
    <property type="term" value="F:structural constituent of chitin-based larval cuticle"/>
    <property type="evidence" value="ECO:0007669"/>
    <property type="project" value="TreeGrafter"/>
</dbReference>
<dbReference type="InterPro" id="IPR000618">
    <property type="entry name" value="Insect_cuticle"/>
</dbReference>
<comment type="caution">
    <text evidence="5">The sequence shown here is derived from an EMBL/GenBank/DDBJ whole genome shotgun (WGS) entry which is preliminary data.</text>
</comment>
<dbReference type="GO" id="GO:0062129">
    <property type="term" value="C:chitin-based extracellular matrix"/>
    <property type="evidence" value="ECO:0007669"/>
    <property type="project" value="TreeGrafter"/>
</dbReference>
<reference evidence="5" key="1">
    <citation type="submission" date="2020-11" db="EMBL/GenBank/DDBJ databases">
        <authorList>
            <person name="Whiteford S."/>
        </authorList>
    </citation>
    <scope>NUCLEOTIDE SEQUENCE</scope>
</reference>
<dbReference type="PANTHER" id="PTHR10380:SF209">
    <property type="match status" value="1"/>
</dbReference>
<keyword evidence="1 4" id="KW-0732">Signal</keyword>
<keyword evidence="2" id="KW-0193">Cuticle</keyword>
<feature type="compositionally biased region" description="Basic and acidic residues" evidence="3">
    <location>
        <begin position="242"/>
        <end position="262"/>
    </location>
</feature>
<evidence type="ECO:0000256" key="2">
    <source>
        <dbReference type="PROSITE-ProRule" id="PRU00497"/>
    </source>
</evidence>
<dbReference type="Pfam" id="PF00379">
    <property type="entry name" value="Chitin_bind_4"/>
    <property type="match status" value="1"/>
</dbReference>
<proteinExistence type="predicted"/>
<feature type="compositionally biased region" description="Low complexity" evidence="3">
    <location>
        <begin position="109"/>
        <end position="125"/>
    </location>
</feature>
<evidence type="ECO:0000256" key="1">
    <source>
        <dbReference type="ARBA" id="ARBA00022729"/>
    </source>
</evidence>
<evidence type="ECO:0000313" key="5">
    <source>
        <dbReference type="EMBL" id="CAG9129044.1"/>
    </source>
</evidence>
<feature type="region of interest" description="Disordered" evidence="3">
    <location>
        <begin position="175"/>
        <end position="195"/>
    </location>
</feature>
<dbReference type="InterPro" id="IPR050468">
    <property type="entry name" value="Cuticle_Struct_Prot"/>
</dbReference>
<feature type="compositionally biased region" description="Polar residues" evidence="3">
    <location>
        <begin position="30"/>
        <end position="39"/>
    </location>
</feature>
<dbReference type="PROSITE" id="PS51155">
    <property type="entry name" value="CHIT_BIND_RR_2"/>
    <property type="match status" value="1"/>
</dbReference>
<organism evidence="5 6">
    <name type="scientific">Plutella xylostella</name>
    <name type="common">Diamondback moth</name>
    <name type="synonym">Plutella maculipennis</name>
    <dbReference type="NCBI Taxonomy" id="51655"/>
    <lineage>
        <taxon>Eukaryota</taxon>
        <taxon>Metazoa</taxon>
        <taxon>Ecdysozoa</taxon>
        <taxon>Arthropoda</taxon>
        <taxon>Hexapoda</taxon>
        <taxon>Insecta</taxon>
        <taxon>Pterygota</taxon>
        <taxon>Neoptera</taxon>
        <taxon>Endopterygota</taxon>
        <taxon>Lepidoptera</taxon>
        <taxon>Glossata</taxon>
        <taxon>Ditrysia</taxon>
        <taxon>Yponomeutoidea</taxon>
        <taxon>Plutellidae</taxon>
        <taxon>Plutella</taxon>
    </lineage>
</organism>
<dbReference type="PANTHER" id="PTHR10380">
    <property type="entry name" value="CUTICLE PROTEIN"/>
    <property type="match status" value="1"/>
</dbReference>